<dbReference type="PANTHER" id="PTHR35546">
    <property type="entry name" value="F-BOX PROTEIN INTERACTION DOMAIN PROTEIN-RELATED"/>
    <property type="match status" value="1"/>
</dbReference>
<evidence type="ECO:0000259" key="1">
    <source>
        <dbReference type="SMART" id="SM00256"/>
    </source>
</evidence>
<evidence type="ECO:0000313" key="3">
    <source>
        <dbReference type="Proteomes" id="UP001174677"/>
    </source>
</evidence>
<gene>
    <name evidence="2" type="ORF">P3X46_001589</name>
</gene>
<dbReference type="InterPro" id="IPR013187">
    <property type="entry name" value="F-box-assoc_dom_typ3"/>
</dbReference>
<dbReference type="InterPro" id="IPR055290">
    <property type="entry name" value="At3g26010-like"/>
</dbReference>
<dbReference type="Pfam" id="PF12937">
    <property type="entry name" value="F-box-like"/>
    <property type="match status" value="1"/>
</dbReference>
<dbReference type="InterPro" id="IPR036047">
    <property type="entry name" value="F-box-like_dom_sf"/>
</dbReference>
<dbReference type="NCBIfam" id="TIGR01640">
    <property type="entry name" value="F_box_assoc_1"/>
    <property type="match status" value="1"/>
</dbReference>
<name>A0ABQ9NF65_HEVBR</name>
<proteinExistence type="predicted"/>
<dbReference type="PANTHER" id="PTHR35546:SF16">
    <property type="entry name" value="F-BOX ASSOCIATED UBIQUITINATION EFFECTOR FAMILY PROTEIN-RELATED"/>
    <property type="match status" value="1"/>
</dbReference>
<sequence length="354" mass="41249">MEIVQNQSPTLPEEMIFEVLTRVTYETLKQCRLTCKRWNHLTYGSTFIHLHCQRTGMVNGYFIQAFEKYRKNSVFICQDSSLLVHESPSLGFLPERVKIEAISNEGLVYCVSSGYNGVKPRYYVCKPTTKEWVKMPNPKTKFLTYKTAMILLQSKPLHYKIVRFSEPQYRQSRRYFIILCEIFDSASGVWKWAKDIKLAMPDFLNDGVAVYAKGAIHWLTNCGKILAFDVRSEKWKLISLPKQLVDDNYESCSKKLVQHEGKLAILYEKGVKLEIWVMENYFREAWKIEEVVVNSYGSVIDLFANDVALVLGYDTVTWYNFHGGNSTKCKVHRYFYPHNVFPFNSDFEPVFLSG</sequence>
<dbReference type="InterPro" id="IPR017451">
    <property type="entry name" value="F-box-assoc_interact_dom"/>
</dbReference>
<accession>A0ABQ9NF65</accession>
<organism evidence="2 3">
    <name type="scientific">Hevea brasiliensis</name>
    <name type="common">Para rubber tree</name>
    <name type="synonym">Siphonia brasiliensis</name>
    <dbReference type="NCBI Taxonomy" id="3981"/>
    <lineage>
        <taxon>Eukaryota</taxon>
        <taxon>Viridiplantae</taxon>
        <taxon>Streptophyta</taxon>
        <taxon>Embryophyta</taxon>
        <taxon>Tracheophyta</taxon>
        <taxon>Spermatophyta</taxon>
        <taxon>Magnoliopsida</taxon>
        <taxon>eudicotyledons</taxon>
        <taxon>Gunneridae</taxon>
        <taxon>Pentapetalae</taxon>
        <taxon>rosids</taxon>
        <taxon>fabids</taxon>
        <taxon>Malpighiales</taxon>
        <taxon>Euphorbiaceae</taxon>
        <taxon>Crotonoideae</taxon>
        <taxon>Micrandreae</taxon>
        <taxon>Hevea</taxon>
    </lineage>
</organism>
<dbReference type="SMART" id="SM00256">
    <property type="entry name" value="FBOX"/>
    <property type="match status" value="1"/>
</dbReference>
<dbReference type="Proteomes" id="UP001174677">
    <property type="component" value="Chromosome 1"/>
</dbReference>
<reference evidence="2" key="1">
    <citation type="journal article" date="2023" name="Plant Biotechnol. J.">
        <title>Chromosome-level wild Hevea brasiliensis genome provides new tools for genomic-assisted breeding and valuable loci to elevate rubber yield.</title>
        <authorList>
            <person name="Cheng H."/>
            <person name="Song X."/>
            <person name="Hu Y."/>
            <person name="Wu T."/>
            <person name="Yang Q."/>
            <person name="An Z."/>
            <person name="Feng S."/>
            <person name="Deng Z."/>
            <person name="Wu W."/>
            <person name="Zeng X."/>
            <person name="Tu M."/>
            <person name="Wang X."/>
            <person name="Huang H."/>
        </authorList>
    </citation>
    <scope>NUCLEOTIDE SEQUENCE</scope>
    <source>
        <strain evidence="2">MT/VB/25A 57/8</strain>
    </source>
</reference>
<feature type="domain" description="F-box" evidence="1">
    <location>
        <begin position="11"/>
        <end position="51"/>
    </location>
</feature>
<evidence type="ECO:0000313" key="2">
    <source>
        <dbReference type="EMBL" id="KAJ9190378.1"/>
    </source>
</evidence>
<keyword evidence="3" id="KW-1185">Reference proteome</keyword>
<dbReference type="EMBL" id="JARPOI010000001">
    <property type="protein sequence ID" value="KAJ9190378.1"/>
    <property type="molecule type" value="Genomic_DNA"/>
</dbReference>
<comment type="caution">
    <text evidence="2">The sequence shown here is derived from an EMBL/GenBank/DDBJ whole genome shotgun (WGS) entry which is preliminary data.</text>
</comment>
<protein>
    <recommendedName>
        <fullName evidence="1">F-box domain-containing protein</fullName>
    </recommendedName>
</protein>
<dbReference type="InterPro" id="IPR001810">
    <property type="entry name" value="F-box_dom"/>
</dbReference>
<dbReference type="Pfam" id="PF08268">
    <property type="entry name" value="FBA_3"/>
    <property type="match status" value="1"/>
</dbReference>
<dbReference type="SUPFAM" id="SSF81383">
    <property type="entry name" value="F-box domain"/>
    <property type="match status" value="1"/>
</dbReference>
<dbReference type="Gene3D" id="1.20.1280.50">
    <property type="match status" value="1"/>
</dbReference>